<proteinExistence type="predicted"/>
<evidence type="ECO:0000313" key="2">
    <source>
        <dbReference type="Proteomes" id="UP000001964"/>
    </source>
</evidence>
<dbReference type="AlphaFoldDB" id="Q0AQV3"/>
<dbReference type="eggNOG" id="ENOG5030MEE">
    <property type="taxonomic scope" value="Bacteria"/>
</dbReference>
<accession>Q0AQV3</accession>
<organism evidence="1 2">
    <name type="scientific">Maricaulis maris (strain MCS10)</name>
    <name type="common">Caulobacter maris</name>
    <dbReference type="NCBI Taxonomy" id="394221"/>
    <lineage>
        <taxon>Bacteria</taxon>
        <taxon>Pseudomonadati</taxon>
        <taxon>Pseudomonadota</taxon>
        <taxon>Alphaproteobacteria</taxon>
        <taxon>Maricaulales</taxon>
        <taxon>Maricaulaceae</taxon>
        <taxon>Maricaulis</taxon>
    </lineage>
</organism>
<reference evidence="1 2" key="1">
    <citation type="submission" date="2006-08" db="EMBL/GenBank/DDBJ databases">
        <title>Complete sequence of Maricaulis maris MCS10.</title>
        <authorList>
            <consortium name="US DOE Joint Genome Institute"/>
            <person name="Copeland A."/>
            <person name="Lucas S."/>
            <person name="Lapidus A."/>
            <person name="Barry K."/>
            <person name="Detter J.C."/>
            <person name="Glavina del Rio T."/>
            <person name="Hammon N."/>
            <person name="Israni S."/>
            <person name="Dalin E."/>
            <person name="Tice H."/>
            <person name="Pitluck S."/>
            <person name="Saunders E."/>
            <person name="Brettin T."/>
            <person name="Bruce D."/>
            <person name="Han C."/>
            <person name="Tapia R."/>
            <person name="Gilna P."/>
            <person name="Schmutz J."/>
            <person name="Larimer F."/>
            <person name="Land M."/>
            <person name="Hauser L."/>
            <person name="Kyrpides N."/>
            <person name="Mikhailova N."/>
            <person name="Viollier P."/>
            <person name="Stephens C."/>
            <person name="Richardson P."/>
        </authorList>
    </citation>
    <scope>NUCLEOTIDE SEQUENCE [LARGE SCALE GENOMIC DNA]</scope>
    <source>
        <strain evidence="1 2">MCS10</strain>
    </source>
</reference>
<dbReference type="KEGG" id="mmr:Mmar10_1041"/>
<dbReference type="STRING" id="394221.Mmar10_1041"/>
<gene>
    <name evidence="1" type="ordered locus">Mmar10_1041</name>
</gene>
<name>Q0AQV3_MARMM</name>
<dbReference type="Proteomes" id="UP000001964">
    <property type="component" value="Chromosome"/>
</dbReference>
<evidence type="ECO:0000313" key="1">
    <source>
        <dbReference type="EMBL" id="ABI65334.1"/>
    </source>
</evidence>
<protein>
    <submittedName>
        <fullName evidence="1">Uncharacterized protein</fullName>
    </submittedName>
</protein>
<dbReference type="EMBL" id="CP000449">
    <property type="protein sequence ID" value="ABI65334.1"/>
    <property type="molecule type" value="Genomic_DNA"/>
</dbReference>
<dbReference type="HOGENOM" id="CLU_1803861_0_0_5"/>
<dbReference type="RefSeq" id="WP_011642981.1">
    <property type="nucleotide sequence ID" value="NC_008347.1"/>
</dbReference>
<keyword evidence="2" id="KW-1185">Reference proteome</keyword>
<sequence length="143" mass="15867">MSSIYDHPLLGGPLAIVCPGCDEQAVFSTSHGKPLPVRLCTATGEVLPDNWDGHVRCSACGHAARHVLDWPSDAWFKLDHRGETLWAKDAEMLAEIRRLIAAGAERQAIKKASTHARYLVRIPSTFLKATDRETLLRKIDRLT</sequence>
<dbReference type="OrthoDB" id="1494738at2"/>